<dbReference type="SUPFAM" id="SSF56425">
    <property type="entry name" value="Succinate dehydrogenase/fumarate reductase flavoprotein, catalytic domain"/>
    <property type="match status" value="1"/>
</dbReference>
<dbReference type="InterPro" id="IPR036188">
    <property type="entry name" value="FAD/NAD-bd_sf"/>
</dbReference>
<proteinExistence type="predicted"/>
<evidence type="ECO:0000256" key="1">
    <source>
        <dbReference type="ARBA" id="ARBA00001974"/>
    </source>
</evidence>
<reference evidence="6 7" key="1">
    <citation type="submission" date="2016-10" db="EMBL/GenBank/DDBJ databases">
        <authorList>
            <person name="Varghese N."/>
            <person name="Submissions S."/>
        </authorList>
    </citation>
    <scope>NUCLEOTIDE SEQUENCE [LARGE SCALE GENOMIC DNA]</scope>
    <source>
        <strain evidence="6 7">Nl1</strain>
    </source>
</reference>
<dbReference type="InterPro" id="IPR027477">
    <property type="entry name" value="Succ_DH/fumarate_Rdtase_cat_sf"/>
</dbReference>
<dbReference type="PANTHER" id="PTHR43400:SF10">
    <property type="entry name" value="3-OXOSTEROID 1-DEHYDROGENASE"/>
    <property type="match status" value="1"/>
</dbReference>
<comment type="caution">
    <text evidence="6">The sequence shown here is derived from an EMBL/GenBank/DDBJ whole genome shotgun (WGS) entry which is preliminary data.</text>
</comment>
<dbReference type="Gene3D" id="3.90.700.10">
    <property type="entry name" value="Succinate dehydrogenase/fumarate reductase flavoprotein, catalytic domain"/>
    <property type="match status" value="1"/>
</dbReference>
<dbReference type="SUPFAM" id="SSF51905">
    <property type="entry name" value="FAD/NAD(P)-binding domain"/>
    <property type="match status" value="1"/>
</dbReference>
<evidence type="ECO:0000313" key="7">
    <source>
        <dbReference type="Proteomes" id="UP000183471"/>
    </source>
</evidence>
<sequence length="493" mass="53453">MKKDYDVDVLIVGYGAAGANAAIAAHDAGARVLIAEKLDVGGGNSAVCAGAMVIPESIEAAIAYYRALSSGTVGEEMVRAFAEAMVGIPDLLSRLGLEFTAGPPIPPSFPSMMSGRLKQIHIDPTGENGFRFLDGQVKDRKIEILTDTQVKTLIQNPETREILGAKAQRNGQDIQLLARKGVILTCGGYAYNPAMLANFNFPGATDYIFSWGSPGNTGDGISLASEAGAALWHMAAIEWGRFCAREPSKKFGTAIGYGLGRTKRAGSYMFVNKFGERFMAEDALLSHCKEQLEILRYDHGNAEYRNLPAYMIFDQTYLSRGPIAPTAQMLRTKRGGIVGYCLVNKIYDWSADNQAELDEGWVLQAETVADLANKIGARTDVLEKTITEFNRACIERCDSLFGRNEKTLAPFETPPYFAVELGLSLVNTQGGPKRNVNCQVLDHNDGVIPRLYAAGELGSFFGFLYQVGSNYPEAWAFGQIAGKMAATETPLSE</sequence>
<evidence type="ECO:0000256" key="3">
    <source>
        <dbReference type="ARBA" id="ARBA00022827"/>
    </source>
</evidence>
<evidence type="ECO:0000259" key="5">
    <source>
        <dbReference type="Pfam" id="PF00890"/>
    </source>
</evidence>
<comment type="cofactor">
    <cofactor evidence="1">
        <name>FAD</name>
        <dbReference type="ChEBI" id="CHEBI:57692"/>
    </cofactor>
</comment>
<gene>
    <name evidence="6" type="ORF">SAMN05216402_2951</name>
</gene>
<protein>
    <submittedName>
        <fullName evidence="6">FAD binding domain-containing protein</fullName>
    </submittedName>
</protein>
<keyword evidence="3" id="KW-0274">FAD</keyword>
<feature type="domain" description="FAD-dependent oxidoreductase 2 FAD-binding" evidence="5">
    <location>
        <begin position="8"/>
        <end position="470"/>
    </location>
</feature>
<evidence type="ECO:0000256" key="2">
    <source>
        <dbReference type="ARBA" id="ARBA00022630"/>
    </source>
</evidence>
<dbReference type="PANTHER" id="PTHR43400">
    <property type="entry name" value="FUMARATE REDUCTASE"/>
    <property type="match status" value="1"/>
</dbReference>
<keyword evidence="2" id="KW-0285">Flavoprotein</keyword>
<evidence type="ECO:0000313" key="6">
    <source>
        <dbReference type="EMBL" id="SDQ94965.1"/>
    </source>
</evidence>
<dbReference type="Pfam" id="PF00890">
    <property type="entry name" value="FAD_binding_2"/>
    <property type="match status" value="1"/>
</dbReference>
<dbReference type="Gene3D" id="3.50.50.60">
    <property type="entry name" value="FAD/NAD(P)-binding domain"/>
    <property type="match status" value="1"/>
</dbReference>
<dbReference type="InterPro" id="IPR003953">
    <property type="entry name" value="FAD-dep_OxRdtase_2_FAD-bd"/>
</dbReference>
<name>A0ABY0TK32_9PROT</name>
<dbReference type="RefSeq" id="WP_074633811.1">
    <property type="nucleotide sequence ID" value="NZ_FNKY01000001.1"/>
</dbReference>
<organism evidence="6 7">
    <name type="scientific">Nitrosospira multiformis</name>
    <dbReference type="NCBI Taxonomy" id="1231"/>
    <lineage>
        <taxon>Bacteria</taxon>
        <taxon>Pseudomonadati</taxon>
        <taxon>Pseudomonadota</taxon>
        <taxon>Betaproteobacteria</taxon>
        <taxon>Nitrosomonadales</taxon>
        <taxon>Nitrosomonadaceae</taxon>
        <taxon>Nitrosospira</taxon>
    </lineage>
</organism>
<dbReference type="EMBL" id="FNKY01000001">
    <property type="protein sequence ID" value="SDQ94965.1"/>
    <property type="molecule type" value="Genomic_DNA"/>
</dbReference>
<dbReference type="InterPro" id="IPR050315">
    <property type="entry name" value="FAD-oxidoreductase_2"/>
</dbReference>
<keyword evidence="4" id="KW-0560">Oxidoreductase</keyword>
<evidence type="ECO:0000256" key="4">
    <source>
        <dbReference type="ARBA" id="ARBA00023002"/>
    </source>
</evidence>
<dbReference type="Proteomes" id="UP000183471">
    <property type="component" value="Unassembled WGS sequence"/>
</dbReference>
<accession>A0ABY0TK32</accession>
<keyword evidence="7" id="KW-1185">Reference proteome</keyword>